<evidence type="ECO:0000256" key="1">
    <source>
        <dbReference type="ARBA" id="ARBA00022527"/>
    </source>
</evidence>
<dbReference type="SUPFAM" id="SSF56112">
    <property type="entry name" value="Protein kinase-like (PK-like)"/>
    <property type="match status" value="1"/>
</dbReference>
<protein>
    <submittedName>
        <fullName evidence="11">Myosin light chain kinase, smooth muscle-like isoform X1</fullName>
    </submittedName>
</protein>
<dbReference type="Gene3D" id="1.10.510.10">
    <property type="entry name" value="Transferase(Phosphotransferase) domain 1"/>
    <property type="match status" value="1"/>
</dbReference>
<dbReference type="SUPFAM" id="SSF48726">
    <property type="entry name" value="Immunoglobulin"/>
    <property type="match status" value="4"/>
</dbReference>
<keyword evidence="3 7" id="KW-0547">Nucleotide-binding</keyword>
<evidence type="ECO:0000256" key="5">
    <source>
        <dbReference type="ARBA" id="ARBA00022840"/>
    </source>
</evidence>
<keyword evidence="1" id="KW-0723">Serine/threonine-protein kinase</keyword>
<keyword evidence="6" id="KW-0393">Immunoglobulin domain</keyword>
<evidence type="ECO:0000256" key="7">
    <source>
        <dbReference type="PROSITE-ProRule" id="PRU10141"/>
    </source>
</evidence>
<dbReference type="PIRSF" id="PIRSF000615">
    <property type="entry name" value="TyrPK_CSF1-R"/>
    <property type="match status" value="1"/>
</dbReference>
<dbReference type="PROSITE" id="PS50835">
    <property type="entry name" value="IG_LIKE"/>
    <property type="match status" value="2"/>
</dbReference>
<dbReference type="SMART" id="SM00220">
    <property type="entry name" value="S_TKc"/>
    <property type="match status" value="1"/>
</dbReference>
<feature type="domain" description="Ig-like" evidence="9">
    <location>
        <begin position="44"/>
        <end position="128"/>
    </location>
</feature>
<gene>
    <name evidence="11" type="primary">LOC113519810</name>
</gene>
<dbReference type="PANTHER" id="PTHR24342">
    <property type="entry name" value="SERINE/THREONINE-PROTEIN KINASE 17"/>
    <property type="match status" value="1"/>
</dbReference>
<name>A0ABM3MJ35_GALME</name>
<dbReference type="PROSITE" id="PS00108">
    <property type="entry name" value="PROTEIN_KINASE_ST"/>
    <property type="match status" value="1"/>
</dbReference>
<organism evidence="10 11">
    <name type="scientific">Galleria mellonella</name>
    <name type="common">Greater wax moth</name>
    <dbReference type="NCBI Taxonomy" id="7137"/>
    <lineage>
        <taxon>Eukaryota</taxon>
        <taxon>Metazoa</taxon>
        <taxon>Ecdysozoa</taxon>
        <taxon>Arthropoda</taxon>
        <taxon>Hexapoda</taxon>
        <taxon>Insecta</taxon>
        <taxon>Pterygota</taxon>
        <taxon>Neoptera</taxon>
        <taxon>Endopterygota</taxon>
        <taxon>Lepidoptera</taxon>
        <taxon>Glossata</taxon>
        <taxon>Ditrysia</taxon>
        <taxon>Pyraloidea</taxon>
        <taxon>Pyralidae</taxon>
        <taxon>Galleriinae</taxon>
        <taxon>Galleria</taxon>
    </lineage>
</organism>
<dbReference type="SMART" id="SM00409">
    <property type="entry name" value="IG"/>
    <property type="match status" value="4"/>
</dbReference>
<proteinExistence type="predicted"/>
<evidence type="ECO:0000256" key="4">
    <source>
        <dbReference type="ARBA" id="ARBA00022777"/>
    </source>
</evidence>
<dbReference type="GeneID" id="113519810"/>
<dbReference type="Gene3D" id="3.30.200.20">
    <property type="entry name" value="Phosphorylase Kinase, domain 1"/>
    <property type="match status" value="1"/>
</dbReference>
<dbReference type="InterPro" id="IPR013783">
    <property type="entry name" value="Ig-like_fold"/>
</dbReference>
<evidence type="ECO:0000256" key="6">
    <source>
        <dbReference type="ARBA" id="ARBA00023319"/>
    </source>
</evidence>
<dbReference type="RefSeq" id="XP_052751401.1">
    <property type="nucleotide sequence ID" value="XM_052895441.1"/>
</dbReference>
<evidence type="ECO:0000259" key="9">
    <source>
        <dbReference type="PROSITE" id="PS50835"/>
    </source>
</evidence>
<dbReference type="CDD" id="cd00096">
    <property type="entry name" value="Ig"/>
    <property type="match status" value="1"/>
</dbReference>
<dbReference type="InterPro" id="IPR011009">
    <property type="entry name" value="Kinase-like_dom_sf"/>
</dbReference>
<keyword evidence="10" id="KW-1185">Reference proteome</keyword>
<evidence type="ECO:0000256" key="3">
    <source>
        <dbReference type="ARBA" id="ARBA00022741"/>
    </source>
</evidence>
<keyword evidence="5 7" id="KW-0067">ATP-binding</keyword>
<dbReference type="InterPro" id="IPR008271">
    <property type="entry name" value="Ser/Thr_kinase_AS"/>
</dbReference>
<evidence type="ECO:0000313" key="10">
    <source>
        <dbReference type="Proteomes" id="UP001652740"/>
    </source>
</evidence>
<dbReference type="Pfam" id="PF00069">
    <property type="entry name" value="Pkinase"/>
    <property type="match status" value="1"/>
</dbReference>
<keyword evidence="2" id="KW-0808">Transferase</keyword>
<dbReference type="PANTHER" id="PTHR24342:SF20">
    <property type="entry name" value="MYOSIN LIGHT CHAIN KINASE, SMOOTH MUSCLE"/>
    <property type="match status" value="1"/>
</dbReference>
<evidence type="ECO:0000313" key="11">
    <source>
        <dbReference type="RefSeq" id="XP_052751401.1"/>
    </source>
</evidence>
<dbReference type="PROSITE" id="PS00107">
    <property type="entry name" value="PROTEIN_KINASE_ATP"/>
    <property type="match status" value="1"/>
</dbReference>
<dbReference type="Proteomes" id="UP001652740">
    <property type="component" value="Unplaced"/>
</dbReference>
<evidence type="ECO:0000256" key="2">
    <source>
        <dbReference type="ARBA" id="ARBA00022679"/>
    </source>
</evidence>
<dbReference type="InterPro" id="IPR003599">
    <property type="entry name" value="Ig_sub"/>
</dbReference>
<dbReference type="InterPro" id="IPR036179">
    <property type="entry name" value="Ig-like_dom_sf"/>
</dbReference>
<sequence length="999" mass="114013">MSPGTDFLLSRLQYKGVFVSLPNLKMATTNCVLSKDKGVNLVMPLEIDEPFEDIIVYEGATAVFECKVIGHPQTTSIWYKNGEEIHPSERIKIINDRKWRRLEIDEVVPEDHGLYSIVLKNMSSMTYSYAKLLIGKNTCKAIYTYPCPRWALSVPKQLNNVTVKLGERIELEVKFETECLLDYIWFKNDRIVTENERIMTLNNRYSSVLSIHCGKLSDSGIYTVVSRTKYGITSSTAEVHVFDDNIKVLDNVNAYIEEALPDDMEANIDEEIRLVCKVRNNINTIIKWLKNGVDIAEDKRMIPEIYDGDYFGLRIFNVQKTDSSEYSVVLENKITGHTDISSCFLTVYPSPMKNPPIVLLKKPLVSTVACYGSTITFDCGFEIKDPRYYYVVWHIGHFRIERSNTRFNVVRKDKDFLLHINKVEPGMAGEVMCELRRALPNRKSILINKTTANLAIVPASVLKHESIASINRKEPKIQRVSSKADIENGASQMFSNENSMSIIYLADLTPEGVINQSAIGHKEKQIIMNGNGNCETCFINQVALEINYCRLEEKNFHYLDVIKRADFMSSQVHVYEIEESSQEEFEQSKTIVLEWYDPPNTHMWYVIDLHQPDGGYTEVGVSSSPKFQIRDPPVDKMMEFRIRTLKPVDETSEYSICITPLPSGEAFVTKSSYVKEMEEFDSLFTRTSALIGCGAFGSVALVMDKQGDYYAAKTLKTRTQKKRDTAQREYEIMKELKHPKLVQLIDAFVAKDTFILVMDYLWGGELFDRIVEEEHIKEVDVVPYVRQICEALDYLHSHKIAHLDLKPENIICLSPNSRQVKIIDFGLARVLEEGHITRAIYGTRDYVAPEVLNFERLTLACDMWSLGVVTYMLLSGVIPFAGDSWPERSANITMANYNYDETAFMEISDLAKDFVDHLLILIAEERMSAAAALKHPWILEGPPKGAKAGHMKKTRENLKSYLANYRARWQRAGNVMIAAHRLRTQASNRNSAERASPVT</sequence>
<feature type="domain" description="Ig-like" evidence="9">
    <location>
        <begin position="270"/>
        <end position="341"/>
    </location>
</feature>
<feature type="domain" description="Protein kinase" evidence="8">
    <location>
        <begin position="685"/>
        <end position="938"/>
    </location>
</feature>
<dbReference type="Gene3D" id="2.60.40.10">
    <property type="entry name" value="Immunoglobulins"/>
    <property type="match status" value="4"/>
</dbReference>
<dbReference type="PROSITE" id="PS50011">
    <property type="entry name" value="PROTEIN_KINASE_DOM"/>
    <property type="match status" value="1"/>
</dbReference>
<dbReference type="InterPro" id="IPR013098">
    <property type="entry name" value="Ig_I-set"/>
</dbReference>
<accession>A0ABM3MJ35</accession>
<feature type="binding site" evidence="7">
    <location>
        <position position="713"/>
    </location>
    <ligand>
        <name>ATP</name>
        <dbReference type="ChEBI" id="CHEBI:30616"/>
    </ligand>
</feature>
<dbReference type="InterPro" id="IPR000719">
    <property type="entry name" value="Prot_kinase_dom"/>
</dbReference>
<evidence type="ECO:0000259" key="8">
    <source>
        <dbReference type="PROSITE" id="PS50011"/>
    </source>
</evidence>
<dbReference type="InterPro" id="IPR017441">
    <property type="entry name" value="Protein_kinase_ATP_BS"/>
</dbReference>
<keyword evidence="4" id="KW-0418">Kinase</keyword>
<dbReference type="Pfam" id="PF07679">
    <property type="entry name" value="I-set"/>
    <property type="match status" value="3"/>
</dbReference>
<dbReference type="InterPro" id="IPR007110">
    <property type="entry name" value="Ig-like_dom"/>
</dbReference>
<reference evidence="11" key="1">
    <citation type="submission" date="2025-08" db="UniProtKB">
        <authorList>
            <consortium name="RefSeq"/>
        </authorList>
    </citation>
    <scope>IDENTIFICATION</scope>
    <source>
        <tissue evidence="11">Whole larvae</tissue>
    </source>
</reference>